<organism evidence="2 3">
    <name type="scientific">Choiromyces venosus 120613-1</name>
    <dbReference type="NCBI Taxonomy" id="1336337"/>
    <lineage>
        <taxon>Eukaryota</taxon>
        <taxon>Fungi</taxon>
        <taxon>Dikarya</taxon>
        <taxon>Ascomycota</taxon>
        <taxon>Pezizomycotina</taxon>
        <taxon>Pezizomycetes</taxon>
        <taxon>Pezizales</taxon>
        <taxon>Tuberaceae</taxon>
        <taxon>Choiromyces</taxon>
    </lineage>
</organism>
<feature type="transmembrane region" description="Helical" evidence="1">
    <location>
        <begin position="43"/>
        <end position="64"/>
    </location>
</feature>
<evidence type="ECO:0000313" key="2">
    <source>
        <dbReference type="EMBL" id="RPA96685.1"/>
    </source>
</evidence>
<protein>
    <recommendedName>
        <fullName evidence="4">Transmembrane protein</fullName>
    </recommendedName>
</protein>
<sequence length="98" mass="11073">MGKKAITNVNFSPTYHTRSDKVLGRIRITYSNSKNPIWLFSRALLVAVGGSVCGVEFFFFFMMVVRYGLLGVLYCLREGGRELSCVDKIESFRSCAFV</sequence>
<evidence type="ECO:0000313" key="3">
    <source>
        <dbReference type="Proteomes" id="UP000276215"/>
    </source>
</evidence>
<keyword evidence="3" id="KW-1185">Reference proteome</keyword>
<gene>
    <name evidence="2" type="ORF">L873DRAFT_1208042</name>
</gene>
<keyword evidence="1" id="KW-1133">Transmembrane helix</keyword>
<dbReference type="Proteomes" id="UP000276215">
    <property type="component" value="Unassembled WGS sequence"/>
</dbReference>
<dbReference type="AlphaFoldDB" id="A0A3N4JEK8"/>
<name>A0A3N4JEK8_9PEZI</name>
<evidence type="ECO:0000256" key="1">
    <source>
        <dbReference type="SAM" id="Phobius"/>
    </source>
</evidence>
<evidence type="ECO:0008006" key="4">
    <source>
        <dbReference type="Google" id="ProtNLM"/>
    </source>
</evidence>
<accession>A0A3N4JEK8</accession>
<proteinExistence type="predicted"/>
<keyword evidence="1" id="KW-0812">Transmembrane</keyword>
<dbReference type="EMBL" id="ML120412">
    <property type="protein sequence ID" value="RPA96685.1"/>
    <property type="molecule type" value="Genomic_DNA"/>
</dbReference>
<reference evidence="2 3" key="1">
    <citation type="journal article" date="2018" name="Nat. Ecol. Evol.">
        <title>Pezizomycetes genomes reveal the molecular basis of ectomycorrhizal truffle lifestyle.</title>
        <authorList>
            <person name="Murat C."/>
            <person name="Payen T."/>
            <person name="Noel B."/>
            <person name="Kuo A."/>
            <person name="Morin E."/>
            <person name="Chen J."/>
            <person name="Kohler A."/>
            <person name="Krizsan K."/>
            <person name="Balestrini R."/>
            <person name="Da Silva C."/>
            <person name="Montanini B."/>
            <person name="Hainaut M."/>
            <person name="Levati E."/>
            <person name="Barry K.W."/>
            <person name="Belfiori B."/>
            <person name="Cichocki N."/>
            <person name="Clum A."/>
            <person name="Dockter R.B."/>
            <person name="Fauchery L."/>
            <person name="Guy J."/>
            <person name="Iotti M."/>
            <person name="Le Tacon F."/>
            <person name="Lindquist E.A."/>
            <person name="Lipzen A."/>
            <person name="Malagnac F."/>
            <person name="Mello A."/>
            <person name="Molinier V."/>
            <person name="Miyauchi S."/>
            <person name="Poulain J."/>
            <person name="Riccioni C."/>
            <person name="Rubini A."/>
            <person name="Sitrit Y."/>
            <person name="Splivallo R."/>
            <person name="Traeger S."/>
            <person name="Wang M."/>
            <person name="Zifcakova L."/>
            <person name="Wipf D."/>
            <person name="Zambonelli A."/>
            <person name="Paolocci F."/>
            <person name="Nowrousian M."/>
            <person name="Ottonello S."/>
            <person name="Baldrian P."/>
            <person name="Spatafora J.W."/>
            <person name="Henrissat B."/>
            <person name="Nagy L.G."/>
            <person name="Aury J.M."/>
            <person name="Wincker P."/>
            <person name="Grigoriev I.V."/>
            <person name="Bonfante P."/>
            <person name="Martin F.M."/>
        </authorList>
    </citation>
    <scope>NUCLEOTIDE SEQUENCE [LARGE SCALE GENOMIC DNA]</scope>
    <source>
        <strain evidence="2 3">120613-1</strain>
    </source>
</reference>
<keyword evidence="1" id="KW-0472">Membrane</keyword>